<dbReference type="EMBL" id="GL377305">
    <property type="protein sequence ID" value="EFI97899.1"/>
    <property type="molecule type" value="Genomic_DNA"/>
</dbReference>
<dbReference type="HOGENOM" id="CLU_024199_2_3_1"/>
<accession>D8Q197</accession>
<dbReference type="InParanoid" id="D8Q197"/>
<dbReference type="Pfam" id="PF12937">
    <property type="entry name" value="F-box-like"/>
    <property type="match status" value="1"/>
</dbReference>
<dbReference type="InterPro" id="IPR032675">
    <property type="entry name" value="LRR_dom_sf"/>
</dbReference>
<proteinExistence type="predicted"/>
<dbReference type="PANTHER" id="PTHR38926:SF5">
    <property type="entry name" value="F-BOX AND LEUCINE-RICH REPEAT PROTEIN 6"/>
    <property type="match status" value="1"/>
</dbReference>
<dbReference type="VEuPathDB" id="FungiDB:SCHCODRAFT_02619113"/>
<dbReference type="PANTHER" id="PTHR38926">
    <property type="entry name" value="F-BOX DOMAIN CONTAINING PROTEIN, EXPRESSED"/>
    <property type="match status" value="1"/>
</dbReference>
<protein>
    <submittedName>
        <fullName evidence="2">Expressed protein</fullName>
    </submittedName>
</protein>
<dbReference type="AlphaFoldDB" id="D8Q197"/>
<dbReference type="eggNOG" id="ENOG502RCBM">
    <property type="taxonomic scope" value="Eukaryota"/>
</dbReference>
<gene>
    <name evidence="2" type="ORF">SCHCODRAFT_85021</name>
</gene>
<name>D8Q197_SCHCM</name>
<feature type="domain" description="F-box" evidence="1">
    <location>
        <begin position="42"/>
        <end position="99"/>
    </location>
</feature>
<keyword evidence="3" id="KW-1185">Reference proteome</keyword>
<dbReference type="OMA" id="ASIQACH"/>
<sequence>MSGLEVTETDANDARRALDDEIAVHERAIRTLKSRRNTLAPIAQLPPEVLCSIFIFISRQGQTDYNNGMSLDWTKVSHVCRYWRECALDCPRLWSAPSFQPSQKWGLEMLQRSKMAPLSIRTDTSYMTPKAVDAVHTALQQIHRISELHITAVPSTLQRLCAPLNRAAPLLESLLIHANPRSSYYVTDEGFPLADDFLAGETPRLRRLELIRTRINWKSGILCDLTSLKIIKIPHASRPTITQMLDILAKMPNLRMLWLEDFLHNVDLDPDSSFFNSSESQTDTAMPGAIALPKLRALHLHASTLQCAAFLSALKMPVSVAFDLVVRGGTKTGRDFSPIFPLFKRLGADSKRTIRSLIVERCSVHSVMLRAHQNANNTAGHPLFKLELSWQQFTPSTGAIVMHDVLRALPLRDLRSVQVRRVELVDSDRWVGALSNSPKLRSIKVVGDNHSTRELITALGQVRASEPRKVWIPSLRSLSIEEFSFRGDCDIIDEEYHEPEDEDAMLEQLLDCLMWRQECRAPVTELRLQECRYIDDDAIARLEEVVVEVDWDGLVQGYSDDEDEDEGYSDYEYGYFGYPGDSDYEDDLYAGYLPPY</sequence>
<evidence type="ECO:0000313" key="3">
    <source>
        <dbReference type="Proteomes" id="UP000007431"/>
    </source>
</evidence>
<evidence type="ECO:0000313" key="2">
    <source>
        <dbReference type="EMBL" id="EFI97899.1"/>
    </source>
</evidence>
<dbReference type="InterPro" id="IPR001810">
    <property type="entry name" value="F-box_dom"/>
</dbReference>
<dbReference type="Gene3D" id="3.80.10.10">
    <property type="entry name" value="Ribonuclease Inhibitor"/>
    <property type="match status" value="1"/>
</dbReference>
<dbReference type="Gene3D" id="1.20.1280.50">
    <property type="match status" value="1"/>
</dbReference>
<dbReference type="SUPFAM" id="SSF52047">
    <property type="entry name" value="RNI-like"/>
    <property type="match status" value="1"/>
</dbReference>
<dbReference type="Proteomes" id="UP000007431">
    <property type="component" value="Unassembled WGS sequence"/>
</dbReference>
<organism evidence="3">
    <name type="scientific">Schizophyllum commune (strain H4-8 / FGSC 9210)</name>
    <name type="common">Split gill fungus</name>
    <dbReference type="NCBI Taxonomy" id="578458"/>
    <lineage>
        <taxon>Eukaryota</taxon>
        <taxon>Fungi</taxon>
        <taxon>Dikarya</taxon>
        <taxon>Basidiomycota</taxon>
        <taxon>Agaricomycotina</taxon>
        <taxon>Agaricomycetes</taxon>
        <taxon>Agaricomycetidae</taxon>
        <taxon>Agaricales</taxon>
        <taxon>Schizophyllaceae</taxon>
        <taxon>Schizophyllum</taxon>
    </lineage>
</organism>
<evidence type="ECO:0000259" key="1">
    <source>
        <dbReference type="Pfam" id="PF12937"/>
    </source>
</evidence>
<reference evidence="2 3" key="1">
    <citation type="journal article" date="2010" name="Nat. Biotechnol.">
        <title>Genome sequence of the model mushroom Schizophyllum commune.</title>
        <authorList>
            <person name="Ohm R.A."/>
            <person name="de Jong J.F."/>
            <person name="Lugones L.G."/>
            <person name="Aerts A."/>
            <person name="Kothe E."/>
            <person name="Stajich J.E."/>
            <person name="de Vries R.P."/>
            <person name="Record E."/>
            <person name="Levasseur A."/>
            <person name="Baker S.E."/>
            <person name="Bartholomew K.A."/>
            <person name="Coutinho P.M."/>
            <person name="Erdmann S."/>
            <person name="Fowler T.J."/>
            <person name="Gathman A.C."/>
            <person name="Lombard V."/>
            <person name="Henrissat B."/>
            <person name="Knabe N."/>
            <person name="Kuees U."/>
            <person name="Lilly W.W."/>
            <person name="Lindquist E."/>
            <person name="Lucas S."/>
            <person name="Magnuson J.K."/>
            <person name="Piumi F."/>
            <person name="Raudaskoski M."/>
            <person name="Salamov A."/>
            <person name="Schmutz J."/>
            <person name="Schwarze F.W.M.R."/>
            <person name="vanKuyk P.A."/>
            <person name="Horton J.S."/>
            <person name="Grigoriev I.V."/>
            <person name="Woesten H.A.B."/>
        </authorList>
    </citation>
    <scope>NUCLEOTIDE SEQUENCE [LARGE SCALE GENOMIC DNA]</scope>
    <source>
        <strain evidence="3">H4-8 / FGSC 9210</strain>
    </source>
</reference>
<dbReference type="OrthoDB" id="3172239at2759"/>